<name>A0A9N9U6C3_9HYPO</name>
<sequence length="600" mass="67998">MSMDPLMAAASHNLTCSRLCQLPEKILIGIMKLLDPLDMQCLRRACRLFLRLYCDASFADSHDVQGFWHWMSGYQHWLSPDTSYWPKKSGPTLISRLERDVQHLCGSCRSMRAKSDWPSRVKELDTESLYCWGCKKHHPSVLFSPYERKKKDDRICIGRQGHIRLCDHKVVTWDMVSKAAAQLIKVDAKFRARIPLSRYEHPEHHSKHHKEAMKVQCPNVSPYVEIYGVEGHDLVLSLNWQGHMVVEGDAPIKPAVLCKQLEEFRKGVAEFIAPKLPPGRLPEMSCFDPNRCDCLYFEGMEQLPDWPRPLPDALKMDSCRAQPESRLTALRNAAEDPESWAGGHKATMQFIANSGYGVSELQVSVEPCMTGENRCLAIRYRRLIGLCYGRDGQHKWLDQVTPAWCQALEPKSYELTTQDNVFYVNALGALHKDLYNTKSHICDATLLACQAINLYQFTGHNHTMAEWTSHAKGLAQILQLRGPAAHTSGVGHAIFESCRINLIIASLCQQEDTFLAQDSWKSLSLSIETNNQFDRIVDILVGLPNLVARAKDLGSWADSAKKDNARSALFEQCVNLMRELKACKDPQSYLLYGGGRLMLL</sequence>
<comment type="caution">
    <text evidence="1">The sequence shown here is derived from an EMBL/GenBank/DDBJ whole genome shotgun (WGS) entry which is preliminary data.</text>
</comment>
<evidence type="ECO:0008006" key="3">
    <source>
        <dbReference type="Google" id="ProtNLM"/>
    </source>
</evidence>
<evidence type="ECO:0000313" key="2">
    <source>
        <dbReference type="Proteomes" id="UP000754883"/>
    </source>
</evidence>
<organism evidence="1 2">
    <name type="scientific">Clonostachys byssicola</name>
    <dbReference type="NCBI Taxonomy" id="160290"/>
    <lineage>
        <taxon>Eukaryota</taxon>
        <taxon>Fungi</taxon>
        <taxon>Dikarya</taxon>
        <taxon>Ascomycota</taxon>
        <taxon>Pezizomycotina</taxon>
        <taxon>Sordariomycetes</taxon>
        <taxon>Hypocreomycetidae</taxon>
        <taxon>Hypocreales</taxon>
        <taxon>Bionectriaceae</taxon>
        <taxon>Clonostachys</taxon>
    </lineage>
</organism>
<dbReference type="SUPFAM" id="SSF81383">
    <property type="entry name" value="F-box domain"/>
    <property type="match status" value="1"/>
</dbReference>
<dbReference type="InterPro" id="IPR036047">
    <property type="entry name" value="F-box-like_dom_sf"/>
</dbReference>
<dbReference type="InterPro" id="IPR053178">
    <property type="entry name" value="Osmoadaptation_assoc"/>
</dbReference>
<accession>A0A9N9U6C3</accession>
<keyword evidence="2" id="KW-1185">Reference proteome</keyword>
<gene>
    <name evidence="1" type="ORF">CBYS24578_00012959</name>
</gene>
<dbReference type="AlphaFoldDB" id="A0A9N9U6C3"/>
<evidence type="ECO:0000313" key="1">
    <source>
        <dbReference type="EMBL" id="CAG9975501.1"/>
    </source>
</evidence>
<proteinExistence type="predicted"/>
<dbReference type="EMBL" id="CABFNO020001268">
    <property type="protein sequence ID" value="CAG9975501.1"/>
    <property type="molecule type" value="Genomic_DNA"/>
</dbReference>
<reference evidence="1" key="1">
    <citation type="submission" date="2021-10" db="EMBL/GenBank/DDBJ databases">
        <authorList>
            <person name="Piombo E."/>
        </authorList>
    </citation>
    <scope>NUCLEOTIDE SEQUENCE</scope>
</reference>
<dbReference type="OrthoDB" id="3692147at2759"/>
<dbReference type="Proteomes" id="UP000754883">
    <property type="component" value="Unassembled WGS sequence"/>
</dbReference>
<protein>
    <recommendedName>
        <fullName evidence="3">F-box domain-containing protein</fullName>
    </recommendedName>
</protein>
<dbReference type="PANTHER" id="PTHR38111">
    <property type="entry name" value="ZN(2)-C6 FUNGAL-TYPE DOMAIN-CONTAINING PROTEIN-RELATED"/>
    <property type="match status" value="1"/>
</dbReference>